<sequence length="73" mass="9016">MLVVGPPGNTLWFSNEYIFKIENRESTRLLYVKNPDYPEKGNSFKLFDKLYIYIRSWLKHRKWYWCDADEYKT</sequence>
<dbReference type="Proteomes" id="UP001501508">
    <property type="component" value="Unassembled WGS sequence"/>
</dbReference>
<accession>A0ABP8LYL9</accession>
<comment type="caution">
    <text evidence="1">The sequence shown here is derived from an EMBL/GenBank/DDBJ whole genome shotgun (WGS) entry which is preliminary data.</text>
</comment>
<proteinExistence type="predicted"/>
<keyword evidence="2" id="KW-1185">Reference proteome</keyword>
<evidence type="ECO:0000313" key="1">
    <source>
        <dbReference type="EMBL" id="GAA4439074.1"/>
    </source>
</evidence>
<gene>
    <name evidence="1" type="ORF">GCM10023091_20740</name>
</gene>
<evidence type="ECO:0000313" key="2">
    <source>
        <dbReference type="Proteomes" id="UP001501508"/>
    </source>
</evidence>
<protein>
    <submittedName>
        <fullName evidence="1">Uncharacterized protein</fullName>
    </submittedName>
</protein>
<reference evidence="2" key="1">
    <citation type="journal article" date="2019" name="Int. J. Syst. Evol. Microbiol.">
        <title>The Global Catalogue of Microorganisms (GCM) 10K type strain sequencing project: providing services to taxonomists for standard genome sequencing and annotation.</title>
        <authorList>
            <consortium name="The Broad Institute Genomics Platform"/>
            <consortium name="The Broad Institute Genome Sequencing Center for Infectious Disease"/>
            <person name="Wu L."/>
            <person name="Ma J."/>
        </authorList>
    </citation>
    <scope>NUCLEOTIDE SEQUENCE [LARGE SCALE GENOMIC DNA]</scope>
    <source>
        <strain evidence="2">JCM 31920</strain>
    </source>
</reference>
<name>A0ABP8LYL9_9BACT</name>
<organism evidence="1 2">
    <name type="scientific">Ravibacter arvi</name>
    <dbReference type="NCBI Taxonomy" id="2051041"/>
    <lineage>
        <taxon>Bacteria</taxon>
        <taxon>Pseudomonadati</taxon>
        <taxon>Bacteroidota</taxon>
        <taxon>Cytophagia</taxon>
        <taxon>Cytophagales</taxon>
        <taxon>Spirosomataceae</taxon>
        <taxon>Ravibacter</taxon>
    </lineage>
</organism>
<dbReference type="EMBL" id="BAABEY010000020">
    <property type="protein sequence ID" value="GAA4439074.1"/>
    <property type="molecule type" value="Genomic_DNA"/>
</dbReference>